<comment type="caution">
    <text evidence="2">The sequence shown here is derived from an EMBL/GenBank/DDBJ whole genome shotgun (WGS) entry which is preliminary data.</text>
</comment>
<reference evidence="2" key="1">
    <citation type="submission" date="2021-09" db="EMBL/GenBank/DDBJ databases">
        <authorList>
            <consortium name="AG Swart"/>
            <person name="Singh M."/>
            <person name="Singh A."/>
            <person name="Seah K."/>
            <person name="Emmerich C."/>
        </authorList>
    </citation>
    <scope>NUCLEOTIDE SEQUENCE</scope>
    <source>
        <strain evidence="2">ATCC30299</strain>
    </source>
</reference>
<sequence>MKDSVLSLFTLTLESLIIAEIYNYRMRIQSEIPKEKIEDSPISLIPTNILSINSSLSLQTPAKEEFKSSKKSDKTKENSLVESHDGKNEDDFIYITPNMKKFNPHKKHKKIEHLHDDEKMKKRREMVEILNHLESGTKRRKKHI</sequence>
<evidence type="ECO:0000313" key="3">
    <source>
        <dbReference type="Proteomes" id="UP001162131"/>
    </source>
</evidence>
<feature type="region of interest" description="Disordered" evidence="1">
    <location>
        <begin position="61"/>
        <end position="84"/>
    </location>
</feature>
<evidence type="ECO:0000256" key="1">
    <source>
        <dbReference type="SAM" id="MobiDB-lite"/>
    </source>
</evidence>
<feature type="compositionally biased region" description="Basic and acidic residues" evidence="1">
    <location>
        <begin position="62"/>
        <end position="84"/>
    </location>
</feature>
<accession>A0AAU9IZC4</accession>
<evidence type="ECO:0000313" key="2">
    <source>
        <dbReference type="EMBL" id="CAG9319370.1"/>
    </source>
</evidence>
<dbReference type="AlphaFoldDB" id="A0AAU9IZC4"/>
<organism evidence="2 3">
    <name type="scientific">Blepharisma stoltei</name>
    <dbReference type="NCBI Taxonomy" id="1481888"/>
    <lineage>
        <taxon>Eukaryota</taxon>
        <taxon>Sar</taxon>
        <taxon>Alveolata</taxon>
        <taxon>Ciliophora</taxon>
        <taxon>Postciliodesmatophora</taxon>
        <taxon>Heterotrichea</taxon>
        <taxon>Heterotrichida</taxon>
        <taxon>Blepharismidae</taxon>
        <taxon>Blepharisma</taxon>
    </lineage>
</organism>
<name>A0AAU9IZC4_9CILI</name>
<dbReference type="Proteomes" id="UP001162131">
    <property type="component" value="Unassembled WGS sequence"/>
</dbReference>
<protein>
    <submittedName>
        <fullName evidence="2">Uncharacterized protein</fullName>
    </submittedName>
</protein>
<dbReference type="EMBL" id="CAJZBQ010000022">
    <property type="protein sequence ID" value="CAG9319370.1"/>
    <property type="molecule type" value="Genomic_DNA"/>
</dbReference>
<keyword evidence="3" id="KW-1185">Reference proteome</keyword>
<proteinExistence type="predicted"/>
<gene>
    <name evidence="2" type="ORF">BSTOLATCC_MIC23578</name>
</gene>